<gene>
    <name evidence="1" type="ORF">K443DRAFT_673096</name>
</gene>
<evidence type="ECO:0000313" key="1">
    <source>
        <dbReference type="EMBL" id="KIK07839.1"/>
    </source>
</evidence>
<sequence>MVFNGPLRAMGLSNTKRYSLLAISVISRPVAPGELGDTVTINELCVAISAVSAVQARLKPGRVKTLR</sequence>
<dbReference type="HOGENOM" id="CLU_2812745_0_0_1"/>
<reference evidence="1 2" key="1">
    <citation type="submission" date="2014-04" db="EMBL/GenBank/DDBJ databases">
        <authorList>
            <consortium name="DOE Joint Genome Institute"/>
            <person name="Kuo A."/>
            <person name="Kohler A."/>
            <person name="Nagy L.G."/>
            <person name="Floudas D."/>
            <person name="Copeland A."/>
            <person name="Barry K.W."/>
            <person name="Cichocki N."/>
            <person name="Veneault-Fourrey C."/>
            <person name="LaButti K."/>
            <person name="Lindquist E.A."/>
            <person name="Lipzen A."/>
            <person name="Lundell T."/>
            <person name="Morin E."/>
            <person name="Murat C."/>
            <person name="Sun H."/>
            <person name="Tunlid A."/>
            <person name="Henrissat B."/>
            <person name="Grigoriev I.V."/>
            <person name="Hibbett D.S."/>
            <person name="Martin F."/>
            <person name="Nordberg H.P."/>
            <person name="Cantor M.N."/>
            <person name="Hua S.X."/>
        </authorList>
    </citation>
    <scope>NUCLEOTIDE SEQUENCE [LARGE SCALE GENOMIC DNA]</scope>
    <source>
        <strain evidence="1 2">LaAM-08-1</strain>
    </source>
</reference>
<evidence type="ECO:0000313" key="2">
    <source>
        <dbReference type="Proteomes" id="UP000054477"/>
    </source>
</evidence>
<accession>A0A0C9Y1R7</accession>
<proteinExistence type="predicted"/>
<keyword evidence="2" id="KW-1185">Reference proteome</keyword>
<dbReference type="AlphaFoldDB" id="A0A0C9Y1R7"/>
<protein>
    <submittedName>
        <fullName evidence="1">Uncharacterized protein</fullName>
    </submittedName>
</protein>
<dbReference type="Proteomes" id="UP000054477">
    <property type="component" value="Unassembled WGS sequence"/>
</dbReference>
<dbReference type="EMBL" id="KN838545">
    <property type="protein sequence ID" value="KIK07839.1"/>
    <property type="molecule type" value="Genomic_DNA"/>
</dbReference>
<organism evidence="1 2">
    <name type="scientific">Laccaria amethystina LaAM-08-1</name>
    <dbReference type="NCBI Taxonomy" id="1095629"/>
    <lineage>
        <taxon>Eukaryota</taxon>
        <taxon>Fungi</taxon>
        <taxon>Dikarya</taxon>
        <taxon>Basidiomycota</taxon>
        <taxon>Agaricomycotina</taxon>
        <taxon>Agaricomycetes</taxon>
        <taxon>Agaricomycetidae</taxon>
        <taxon>Agaricales</taxon>
        <taxon>Agaricineae</taxon>
        <taxon>Hydnangiaceae</taxon>
        <taxon>Laccaria</taxon>
    </lineage>
</organism>
<reference evidence="2" key="2">
    <citation type="submission" date="2015-01" db="EMBL/GenBank/DDBJ databases">
        <title>Evolutionary Origins and Diversification of the Mycorrhizal Mutualists.</title>
        <authorList>
            <consortium name="DOE Joint Genome Institute"/>
            <consortium name="Mycorrhizal Genomics Consortium"/>
            <person name="Kohler A."/>
            <person name="Kuo A."/>
            <person name="Nagy L.G."/>
            <person name="Floudas D."/>
            <person name="Copeland A."/>
            <person name="Barry K.W."/>
            <person name="Cichocki N."/>
            <person name="Veneault-Fourrey C."/>
            <person name="LaButti K."/>
            <person name="Lindquist E.A."/>
            <person name="Lipzen A."/>
            <person name="Lundell T."/>
            <person name="Morin E."/>
            <person name="Murat C."/>
            <person name="Riley R."/>
            <person name="Ohm R."/>
            <person name="Sun H."/>
            <person name="Tunlid A."/>
            <person name="Henrissat B."/>
            <person name="Grigoriev I.V."/>
            <person name="Hibbett D.S."/>
            <person name="Martin F."/>
        </authorList>
    </citation>
    <scope>NUCLEOTIDE SEQUENCE [LARGE SCALE GENOMIC DNA]</scope>
    <source>
        <strain evidence="2">LaAM-08-1</strain>
    </source>
</reference>
<name>A0A0C9Y1R7_9AGAR</name>